<feature type="compositionally biased region" description="Low complexity" evidence="1">
    <location>
        <begin position="61"/>
        <end position="70"/>
    </location>
</feature>
<feature type="region of interest" description="Disordered" evidence="1">
    <location>
        <begin position="28"/>
        <end position="70"/>
    </location>
</feature>
<organism evidence="3 4">
    <name type="scientific">Streptomyces polygonati</name>
    <dbReference type="NCBI Taxonomy" id="1617087"/>
    <lineage>
        <taxon>Bacteria</taxon>
        <taxon>Bacillati</taxon>
        <taxon>Actinomycetota</taxon>
        <taxon>Actinomycetes</taxon>
        <taxon>Kitasatosporales</taxon>
        <taxon>Streptomycetaceae</taxon>
        <taxon>Streptomyces</taxon>
    </lineage>
</organism>
<comment type="caution">
    <text evidence="3">The sequence shown here is derived from an EMBL/GenBank/DDBJ whole genome shotgun (WGS) entry which is preliminary data.</text>
</comment>
<protein>
    <submittedName>
        <fullName evidence="3">Uncharacterized protein</fullName>
    </submittedName>
</protein>
<name>A0ABV8HMJ4_9ACTN</name>
<dbReference type="RefSeq" id="WP_386430253.1">
    <property type="nucleotide sequence ID" value="NZ_JBHSBB010000011.1"/>
</dbReference>
<dbReference type="EMBL" id="JBHSBB010000011">
    <property type="protein sequence ID" value="MFC4033155.1"/>
    <property type="molecule type" value="Genomic_DNA"/>
</dbReference>
<proteinExistence type="predicted"/>
<feature type="signal peptide" evidence="2">
    <location>
        <begin position="1"/>
        <end position="29"/>
    </location>
</feature>
<gene>
    <name evidence="3" type="ORF">ACFO3J_16910</name>
</gene>
<evidence type="ECO:0000313" key="4">
    <source>
        <dbReference type="Proteomes" id="UP001595765"/>
    </source>
</evidence>
<feature type="chain" id="PRO_5045888217" evidence="2">
    <location>
        <begin position="30"/>
        <end position="70"/>
    </location>
</feature>
<sequence>MTSTKTLRTALATVAIAAAALLGTQVAHTGAPAAPQTARTHTVTLADGATPTTTPTPAPVSSPAGNNPWD</sequence>
<evidence type="ECO:0000256" key="2">
    <source>
        <dbReference type="SAM" id="SignalP"/>
    </source>
</evidence>
<dbReference type="Proteomes" id="UP001595765">
    <property type="component" value="Unassembled WGS sequence"/>
</dbReference>
<reference evidence="4" key="1">
    <citation type="journal article" date="2019" name="Int. J. Syst. Evol. Microbiol.">
        <title>The Global Catalogue of Microorganisms (GCM) 10K type strain sequencing project: providing services to taxonomists for standard genome sequencing and annotation.</title>
        <authorList>
            <consortium name="The Broad Institute Genomics Platform"/>
            <consortium name="The Broad Institute Genome Sequencing Center for Infectious Disease"/>
            <person name="Wu L."/>
            <person name="Ma J."/>
        </authorList>
    </citation>
    <scope>NUCLEOTIDE SEQUENCE [LARGE SCALE GENOMIC DNA]</scope>
    <source>
        <strain evidence="4">CGMCC 4.7237</strain>
    </source>
</reference>
<keyword evidence="4" id="KW-1185">Reference proteome</keyword>
<keyword evidence="2" id="KW-0732">Signal</keyword>
<feature type="compositionally biased region" description="Low complexity" evidence="1">
    <location>
        <begin position="42"/>
        <end position="53"/>
    </location>
</feature>
<accession>A0ABV8HMJ4</accession>
<evidence type="ECO:0000256" key="1">
    <source>
        <dbReference type="SAM" id="MobiDB-lite"/>
    </source>
</evidence>
<evidence type="ECO:0000313" key="3">
    <source>
        <dbReference type="EMBL" id="MFC4033155.1"/>
    </source>
</evidence>